<dbReference type="PANTHER" id="PTHR24394">
    <property type="entry name" value="ZINC FINGER PROTEIN"/>
    <property type="match status" value="1"/>
</dbReference>
<dbReference type="PROSITE" id="PS50157">
    <property type="entry name" value="ZINC_FINGER_C2H2_2"/>
    <property type="match status" value="2"/>
</dbReference>
<evidence type="ECO:0000256" key="1">
    <source>
        <dbReference type="ARBA" id="ARBA00003767"/>
    </source>
</evidence>
<organism evidence="14 15">
    <name type="scientific">Dissostichus mawsoni</name>
    <name type="common">Antarctic cod</name>
    <dbReference type="NCBI Taxonomy" id="36200"/>
    <lineage>
        <taxon>Eukaryota</taxon>
        <taxon>Metazoa</taxon>
        <taxon>Chordata</taxon>
        <taxon>Craniata</taxon>
        <taxon>Vertebrata</taxon>
        <taxon>Euteleostomi</taxon>
        <taxon>Actinopterygii</taxon>
        <taxon>Neopterygii</taxon>
        <taxon>Teleostei</taxon>
        <taxon>Neoteleostei</taxon>
        <taxon>Acanthomorphata</taxon>
        <taxon>Eupercaria</taxon>
        <taxon>Perciformes</taxon>
        <taxon>Notothenioidei</taxon>
        <taxon>Nototheniidae</taxon>
        <taxon>Dissostichus</taxon>
    </lineage>
</organism>
<evidence type="ECO:0000313" key="14">
    <source>
        <dbReference type="EMBL" id="KAF3852608.1"/>
    </source>
</evidence>
<keyword evidence="4" id="KW-0677">Repeat</keyword>
<protein>
    <recommendedName>
        <fullName evidence="13">C2H2-type domain-containing protein</fullName>
    </recommendedName>
</protein>
<evidence type="ECO:0000256" key="12">
    <source>
        <dbReference type="SAM" id="MobiDB-lite"/>
    </source>
</evidence>
<dbReference type="SMART" id="SM00355">
    <property type="entry name" value="ZnF_C2H2"/>
    <property type="match status" value="2"/>
</dbReference>
<name>A0A7J5YWW6_DISMA</name>
<dbReference type="InterPro" id="IPR036236">
    <property type="entry name" value="Znf_C2H2_sf"/>
</dbReference>
<feature type="region of interest" description="Disordered" evidence="12">
    <location>
        <begin position="109"/>
        <end position="162"/>
    </location>
</feature>
<feature type="domain" description="C2H2-type" evidence="13">
    <location>
        <begin position="46"/>
        <end position="68"/>
    </location>
</feature>
<comment type="subcellular location">
    <subcellularLocation>
        <location evidence="2">Nucleus</location>
    </subcellularLocation>
</comment>
<evidence type="ECO:0000256" key="4">
    <source>
        <dbReference type="ARBA" id="ARBA00022737"/>
    </source>
</evidence>
<dbReference type="Gene3D" id="3.30.160.60">
    <property type="entry name" value="Classic Zinc Finger"/>
    <property type="match status" value="3"/>
</dbReference>
<dbReference type="GO" id="GO:0005634">
    <property type="term" value="C:nucleus"/>
    <property type="evidence" value="ECO:0007669"/>
    <property type="project" value="UniProtKB-SubCell"/>
</dbReference>
<feature type="domain" description="C2H2-type" evidence="13">
    <location>
        <begin position="69"/>
        <end position="96"/>
    </location>
</feature>
<comment type="caution">
    <text evidence="14">The sequence shown here is derived from an EMBL/GenBank/DDBJ whole genome shotgun (WGS) entry which is preliminary data.</text>
</comment>
<dbReference type="Proteomes" id="UP000518266">
    <property type="component" value="Unassembled WGS sequence"/>
</dbReference>
<evidence type="ECO:0000259" key="13">
    <source>
        <dbReference type="PROSITE" id="PS50157"/>
    </source>
</evidence>
<keyword evidence="10" id="KW-0539">Nucleus</keyword>
<dbReference type="EMBL" id="JAAKFY010000009">
    <property type="protein sequence ID" value="KAF3852608.1"/>
    <property type="molecule type" value="Genomic_DNA"/>
</dbReference>
<dbReference type="Pfam" id="PF00096">
    <property type="entry name" value="zf-C2H2"/>
    <property type="match status" value="2"/>
</dbReference>
<keyword evidence="9" id="KW-0804">Transcription</keyword>
<keyword evidence="3" id="KW-0479">Metal-binding</keyword>
<evidence type="ECO:0000256" key="7">
    <source>
        <dbReference type="ARBA" id="ARBA00023015"/>
    </source>
</evidence>
<evidence type="ECO:0000256" key="6">
    <source>
        <dbReference type="ARBA" id="ARBA00022833"/>
    </source>
</evidence>
<keyword evidence="8" id="KW-0238">DNA-binding</keyword>
<evidence type="ECO:0000256" key="9">
    <source>
        <dbReference type="ARBA" id="ARBA00023163"/>
    </source>
</evidence>
<dbReference type="GO" id="GO:0008270">
    <property type="term" value="F:zinc ion binding"/>
    <property type="evidence" value="ECO:0007669"/>
    <property type="project" value="UniProtKB-KW"/>
</dbReference>
<evidence type="ECO:0000256" key="10">
    <source>
        <dbReference type="ARBA" id="ARBA00023242"/>
    </source>
</evidence>
<evidence type="ECO:0000256" key="3">
    <source>
        <dbReference type="ARBA" id="ARBA00022723"/>
    </source>
</evidence>
<dbReference type="AlphaFoldDB" id="A0A7J5YWW6"/>
<reference evidence="14 15" key="1">
    <citation type="submission" date="2020-03" db="EMBL/GenBank/DDBJ databases">
        <title>Dissostichus mawsoni Genome sequencing and assembly.</title>
        <authorList>
            <person name="Park H."/>
        </authorList>
    </citation>
    <scope>NUCLEOTIDE SEQUENCE [LARGE SCALE GENOMIC DNA]</scope>
    <source>
        <strain evidence="14">DM0001</strain>
        <tissue evidence="14">Muscle</tissue>
    </source>
</reference>
<dbReference type="GO" id="GO:0000981">
    <property type="term" value="F:DNA-binding transcription factor activity, RNA polymerase II-specific"/>
    <property type="evidence" value="ECO:0007669"/>
    <property type="project" value="TreeGrafter"/>
</dbReference>
<keyword evidence="7" id="KW-0805">Transcription regulation</keyword>
<comment type="function">
    <text evidence="1">May be involved in transcriptional regulation.</text>
</comment>
<evidence type="ECO:0000256" key="5">
    <source>
        <dbReference type="ARBA" id="ARBA00022771"/>
    </source>
</evidence>
<keyword evidence="5 11" id="KW-0863">Zinc-finger</keyword>
<dbReference type="PANTHER" id="PTHR24394:SF29">
    <property type="entry name" value="MYONEURIN"/>
    <property type="match status" value="1"/>
</dbReference>
<dbReference type="FunFam" id="3.30.160.60:FF:000363">
    <property type="entry name" value="Zinc finger protein 239"/>
    <property type="match status" value="1"/>
</dbReference>
<keyword evidence="15" id="KW-1185">Reference proteome</keyword>
<dbReference type="PROSITE" id="PS00028">
    <property type="entry name" value="ZINC_FINGER_C2H2_1"/>
    <property type="match status" value="1"/>
</dbReference>
<keyword evidence="6" id="KW-0862">Zinc</keyword>
<feature type="compositionally biased region" description="Acidic residues" evidence="12">
    <location>
        <begin position="152"/>
        <end position="162"/>
    </location>
</feature>
<accession>A0A7J5YWW6</accession>
<gene>
    <name evidence="14" type="ORF">F7725_005963</name>
</gene>
<evidence type="ECO:0000313" key="15">
    <source>
        <dbReference type="Proteomes" id="UP000518266"/>
    </source>
</evidence>
<dbReference type="SUPFAM" id="SSF57667">
    <property type="entry name" value="beta-beta-alpha zinc fingers"/>
    <property type="match status" value="1"/>
</dbReference>
<proteinExistence type="predicted"/>
<dbReference type="OrthoDB" id="6508643at2759"/>
<feature type="compositionally biased region" description="Basic and acidic residues" evidence="12">
    <location>
        <begin position="113"/>
        <end position="142"/>
    </location>
</feature>
<evidence type="ECO:0000256" key="2">
    <source>
        <dbReference type="ARBA" id="ARBA00004123"/>
    </source>
</evidence>
<sequence length="162" mass="18308">MGSENPEDFGPAVTLAEEDQQEIGGLINSDGEEVEYSDLSEQLLICGKDFPYASKLQRHLRTHSGERPFPCSMCEKRFPEKGLLMIHERVHTGEKPFPCTFCEKRFASQGEPRASEDLTCDKAAPRETKLREPEDRPEDRASSPHMNVIVKEEEEEEPLSGT</sequence>
<evidence type="ECO:0000256" key="11">
    <source>
        <dbReference type="PROSITE-ProRule" id="PRU00042"/>
    </source>
</evidence>
<dbReference type="InterPro" id="IPR013087">
    <property type="entry name" value="Znf_C2H2_type"/>
</dbReference>
<evidence type="ECO:0000256" key="8">
    <source>
        <dbReference type="ARBA" id="ARBA00023125"/>
    </source>
</evidence>
<dbReference type="GO" id="GO:0003677">
    <property type="term" value="F:DNA binding"/>
    <property type="evidence" value="ECO:0007669"/>
    <property type="project" value="UniProtKB-KW"/>
</dbReference>